<gene>
    <name evidence="2" type="ORF">GCM10025770_19830</name>
</gene>
<proteinExistence type="predicted"/>
<accession>A0ABP9QP03</accession>
<evidence type="ECO:0000256" key="1">
    <source>
        <dbReference type="SAM" id="MobiDB-lite"/>
    </source>
</evidence>
<dbReference type="Proteomes" id="UP001500547">
    <property type="component" value="Unassembled WGS sequence"/>
</dbReference>
<evidence type="ECO:0000313" key="2">
    <source>
        <dbReference type="EMBL" id="GAA5165002.1"/>
    </source>
</evidence>
<feature type="compositionally biased region" description="Low complexity" evidence="1">
    <location>
        <begin position="22"/>
        <end position="72"/>
    </location>
</feature>
<evidence type="ECO:0000313" key="3">
    <source>
        <dbReference type="Proteomes" id="UP001500547"/>
    </source>
</evidence>
<organism evidence="2 3">
    <name type="scientific">Viridibacterium curvum</name>
    <dbReference type="NCBI Taxonomy" id="1101404"/>
    <lineage>
        <taxon>Bacteria</taxon>
        <taxon>Pseudomonadati</taxon>
        <taxon>Pseudomonadota</taxon>
        <taxon>Betaproteobacteria</taxon>
        <taxon>Rhodocyclales</taxon>
        <taxon>Rhodocyclaceae</taxon>
        <taxon>Viridibacterium</taxon>
    </lineage>
</organism>
<evidence type="ECO:0008006" key="4">
    <source>
        <dbReference type="Google" id="ProtNLM"/>
    </source>
</evidence>
<comment type="caution">
    <text evidence="2">The sequence shown here is derived from an EMBL/GenBank/DDBJ whole genome shotgun (WGS) entry which is preliminary data.</text>
</comment>
<reference evidence="3" key="1">
    <citation type="journal article" date="2019" name="Int. J. Syst. Evol. Microbiol.">
        <title>The Global Catalogue of Microorganisms (GCM) 10K type strain sequencing project: providing services to taxonomists for standard genome sequencing and annotation.</title>
        <authorList>
            <consortium name="The Broad Institute Genomics Platform"/>
            <consortium name="The Broad Institute Genome Sequencing Center for Infectious Disease"/>
            <person name="Wu L."/>
            <person name="Ma J."/>
        </authorList>
    </citation>
    <scope>NUCLEOTIDE SEQUENCE [LARGE SCALE GENOMIC DNA]</scope>
    <source>
        <strain evidence="3">JCM 18715</strain>
    </source>
</reference>
<protein>
    <recommendedName>
        <fullName evidence="4">Heparin lyase I family protein</fullName>
    </recommendedName>
</protein>
<keyword evidence="3" id="KW-1185">Reference proteome</keyword>
<name>A0ABP9QP03_9RHOO</name>
<dbReference type="EMBL" id="BAABLD010000008">
    <property type="protein sequence ID" value="GAA5165002.1"/>
    <property type="molecule type" value="Genomic_DNA"/>
</dbReference>
<feature type="region of interest" description="Disordered" evidence="1">
    <location>
        <begin position="13"/>
        <end position="78"/>
    </location>
</feature>
<sequence>MQWILTLPALASCGGSGGSSGGNSTSAGSSGASSSSSASGGSSSSVSSSLSSSSGTSSSSTSNSTSSSASSAQLTPAQASYRHGDTLTITQAGGNPQVIHTFLGGAGGVIESPALGAKPANGQGWAFDQLGGPTTIANDAVRGKVLFTPEHDASYNATRRFDPGAPIAEQRYFYKAHWVRNVMTMGGVPYAKSYQWKHERISWQDSVVDTDCEIKVHDLFNNSGGQINFVNRSAASKSTYYTGSTVADNAGWTLMEIMVFTGTQGLNDGKVITRAHHGGETRVRLNRQSEMVYADPSLRLRYFIEQNYFGNFGQKEDGVDNKLPKPDVRELYSDDSRVILGQDTVSGWQRVELRDTPSLQTATVRELQTWTVWNDSITLTLNTGGLSAGSHDLYLCVIDGVDANGWDVVRHALPLRVVV</sequence>